<dbReference type="CDD" id="cd00041">
    <property type="entry name" value="CUB"/>
    <property type="match status" value="2"/>
</dbReference>
<dbReference type="InterPro" id="IPR000859">
    <property type="entry name" value="CUB_dom"/>
</dbReference>
<evidence type="ECO:0000259" key="26">
    <source>
        <dbReference type="PROSITE" id="PS50022"/>
    </source>
</evidence>
<dbReference type="Pfam" id="PF00431">
    <property type="entry name" value="CUB"/>
    <property type="match status" value="2"/>
</dbReference>
<dbReference type="GO" id="GO:0010595">
    <property type="term" value="P:positive regulation of endothelial cell migration"/>
    <property type="evidence" value="ECO:0007669"/>
    <property type="project" value="TreeGrafter"/>
</dbReference>
<dbReference type="PROSITE" id="PS01285">
    <property type="entry name" value="FA58C_1"/>
    <property type="match status" value="1"/>
</dbReference>
<keyword evidence="7 21" id="KW-0479">Metal-binding</keyword>
<dbReference type="PANTHER" id="PTHR46806">
    <property type="entry name" value="F5/8 TYPE C DOMAIN-CONTAINING PROTEIN"/>
    <property type="match status" value="1"/>
</dbReference>
<keyword evidence="19" id="KW-0357">Heparan sulfate</keyword>
<evidence type="ECO:0000256" key="16">
    <source>
        <dbReference type="ARBA" id="ARBA00023157"/>
    </source>
</evidence>
<dbReference type="SMART" id="SM00231">
    <property type="entry name" value="FA58C"/>
    <property type="match status" value="2"/>
</dbReference>
<keyword evidence="11 20" id="KW-0106">Calcium</keyword>
<evidence type="ECO:0000256" key="15">
    <source>
        <dbReference type="ARBA" id="ARBA00023136"/>
    </source>
</evidence>
<evidence type="ECO:0000256" key="24">
    <source>
        <dbReference type="SAM" id="Phobius"/>
    </source>
</evidence>
<comment type="similarity">
    <text evidence="2 20">Belongs to the neuropilin family.</text>
</comment>
<dbReference type="FunFam" id="2.60.120.290:FF:000010">
    <property type="entry name" value="Neuropilin"/>
    <property type="match status" value="1"/>
</dbReference>
<evidence type="ECO:0000256" key="21">
    <source>
        <dbReference type="PIRSR" id="PIRSR036960-1"/>
    </source>
</evidence>
<dbReference type="GO" id="GO:0005925">
    <property type="term" value="C:focal adhesion"/>
    <property type="evidence" value="ECO:0007669"/>
    <property type="project" value="TreeGrafter"/>
</dbReference>
<dbReference type="InterPro" id="IPR022579">
    <property type="entry name" value="Neuropilin_C"/>
</dbReference>
<evidence type="ECO:0000313" key="29">
    <source>
        <dbReference type="Proteomes" id="UP000694397"/>
    </source>
</evidence>
<evidence type="ECO:0000256" key="23">
    <source>
        <dbReference type="PROSITE-ProRule" id="PRU00059"/>
    </source>
</evidence>
<dbReference type="PANTHER" id="PTHR46806:SF4">
    <property type="entry name" value="NEUROPILIN-1"/>
    <property type="match status" value="1"/>
</dbReference>
<dbReference type="PROSITE" id="PS01286">
    <property type="entry name" value="FA58C_2"/>
    <property type="match status" value="1"/>
</dbReference>
<keyword evidence="15 20" id="KW-0472">Membrane</keyword>
<evidence type="ECO:0000256" key="8">
    <source>
        <dbReference type="ARBA" id="ARBA00022729"/>
    </source>
</evidence>
<dbReference type="GO" id="GO:0030947">
    <property type="term" value="P:regulation of vascular endothelial growth factor receptor signaling pathway"/>
    <property type="evidence" value="ECO:0007669"/>
    <property type="project" value="TreeGrafter"/>
</dbReference>
<dbReference type="Gene3D" id="2.60.120.260">
    <property type="entry name" value="Galactose-binding domain-like"/>
    <property type="match status" value="2"/>
</dbReference>
<evidence type="ECO:0000259" key="27">
    <source>
        <dbReference type="PROSITE" id="PS50060"/>
    </source>
</evidence>
<accession>A0A8C9R8B7</accession>
<proteinExistence type="inferred from homology"/>
<keyword evidence="12 20" id="KW-0524">Neurogenesis</keyword>
<keyword evidence="16 22" id="KW-1015">Disulfide bond</keyword>
<reference evidence="28 29" key="1">
    <citation type="submission" date="2019-04" db="EMBL/GenBank/DDBJ databases">
        <authorList>
            <consortium name="Wellcome Sanger Institute Data Sharing"/>
        </authorList>
    </citation>
    <scope>NUCLEOTIDE SEQUENCE [LARGE SCALE GENOMIC DNA]</scope>
</reference>
<dbReference type="InterPro" id="IPR013320">
    <property type="entry name" value="ConA-like_dom_sf"/>
</dbReference>
<dbReference type="InterPro" id="IPR014648">
    <property type="entry name" value="Neuropilin"/>
</dbReference>
<evidence type="ECO:0000256" key="9">
    <source>
        <dbReference type="ARBA" id="ARBA00022737"/>
    </source>
</evidence>
<dbReference type="Proteomes" id="UP000694397">
    <property type="component" value="Chromosome 7"/>
</dbReference>
<dbReference type="GO" id="GO:0007411">
    <property type="term" value="P:axon guidance"/>
    <property type="evidence" value="ECO:0007669"/>
    <property type="project" value="InterPro"/>
</dbReference>
<evidence type="ECO:0000256" key="3">
    <source>
        <dbReference type="ARBA" id="ARBA00022473"/>
    </source>
</evidence>
<dbReference type="Pfam" id="PF00754">
    <property type="entry name" value="F5_F8_type_C"/>
    <property type="match status" value="2"/>
</dbReference>
<keyword evidence="14 24" id="KW-1133">Transmembrane helix</keyword>
<evidence type="ECO:0000256" key="13">
    <source>
        <dbReference type="ARBA" id="ARBA00022974"/>
    </source>
</evidence>
<dbReference type="Pfam" id="PF00629">
    <property type="entry name" value="MAM"/>
    <property type="match status" value="1"/>
</dbReference>
<feature type="transmembrane region" description="Helical" evidence="24">
    <location>
        <begin position="792"/>
        <end position="817"/>
    </location>
</feature>
<dbReference type="SUPFAM" id="SSF49785">
    <property type="entry name" value="Galactose-binding domain-like"/>
    <property type="match status" value="2"/>
</dbReference>
<evidence type="ECO:0000256" key="20">
    <source>
        <dbReference type="PIRNR" id="PIRNR036960"/>
    </source>
</evidence>
<dbReference type="GO" id="GO:0002040">
    <property type="term" value="P:sprouting angiogenesis"/>
    <property type="evidence" value="ECO:0007669"/>
    <property type="project" value="TreeGrafter"/>
</dbReference>
<evidence type="ECO:0000256" key="2">
    <source>
        <dbReference type="ARBA" id="ARBA00006078"/>
    </source>
</evidence>
<reference evidence="28" key="3">
    <citation type="submission" date="2025-09" db="UniProtKB">
        <authorList>
            <consortium name="Ensembl"/>
        </authorList>
    </citation>
    <scope>IDENTIFICATION</scope>
</reference>
<evidence type="ECO:0000256" key="19">
    <source>
        <dbReference type="ARBA" id="ARBA00023207"/>
    </source>
</evidence>
<evidence type="ECO:0000256" key="1">
    <source>
        <dbReference type="ARBA" id="ARBA00004479"/>
    </source>
</evidence>
<dbReference type="Ensembl" id="ENSSFOT00015008798.2">
    <property type="protein sequence ID" value="ENSSFOP00015008674.2"/>
    <property type="gene ID" value="ENSSFOG00015005440.2"/>
</dbReference>
<name>A0A8C9R8B7_SCLFO</name>
<keyword evidence="6 24" id="KW-0812">Transmembrane</keyword>
<dbReference type="GO" id="GO:0008201">
    <property type="term" value="F:heparin binding"/>
    <property type="evidence" value="ECO:0007669"/>
    <property type="project" value="UniProtKB-KW"/>
</dbReference>
<feature type="disulfide bond" evidence="22 23">
    <location>
        <begin position="7"/>
        <end position="34"/>
    </location>
</feature>
<dbReference type="PROSITE" id="PS50060">
    <property type="entry name" value="MAM_2"/>
    <property type="match status" value="1"/>
</dbReference>
<dbReference type="SUPFAM" id="SSF49899">
    <property type="entry name" value="Concanavalin A-like lectins/glucanases"/>
    <property type="match status" value="1"/>
</dbReference>
<keyword evidence="3 20" id="KW-0217">Developmental protein</keyword>
<dbReference type="InterPro" id="IPR008979">
    <property type="entry name" value="Galactose-bd-like_sf"/>
</dbReference>
<evidence type="ECO:0000256" key="5">
    <source>
        <dbReference type="ARBA" id="ARBA00022674"/>
    </source>
</evidence>
<dbReference type="InterPro" id="IPR000421">
    <property type="entry name" value="FA58C"/>
</dbReference>
<feature type="domain" description="F5/8 type C" evidence="26">
    <location>
        <begin position="412"/>
        <end position="562"/>
    </location>
</feature>
<dbReference type="GO" id="GO:0009611">
    <property type="term" value="P:response to wounding"/>
    <property type="evidence" value="ECO:0007669"/>
    <property type="project" value="TreeGrafter"/>
</dbReference>
<evidence type="ECO:0000256" key="4">
    <source>
        <dbReference type="ARBA" id="ARBA00022657"/>
    </source>
</evidence>
<protein>
    <recommendedName>
        <fullName evidence="20">Neuropilin</fullName>
    </recommendedName>
</protein>
<dbReference type="GO" id="GO:0001755">
    <property type="term" value="P:neural crest cell migration"/>
    <property type="evidence" value="ECO:0007669"/>
    <property type="project" value="TreeGrafter"/>
</dbReference>
<evidence type="ECO:0000256" key="22">
    <source>
        <dbReference type="PIRSR" id="PIRSR036960-2"/>
    </source>
</evidence>
<feature type="domain" description="F5/8 type C" evidence="26">
    <location>
        <begin position="256"/>
        <end position="405"/>
    </location>
</feature>
<feature type="domain" description="MAM" evidence="27">
    <location>
        <begin position="606"/>
        <end position="767"/>
    </location>
</feature>
<dbReference type="Pfam" id="PF11980">
    <property type="entry name" value="DUF3481"/>
    <property type="match status" value="1"/>
</dbReference>
<reference evidence="28" key="2">
    <citation type="submission" date="2025-08" db="UniProtKB">
        <authorList>
            <consortium name="Ensembl"/>
        </authorList>
    </citation>
    <scope>IDENTIFICATION</scope>
</reference>
<comment type="subcellular location">
    <subcellularLocation>
        <location evidence="1">Membrane</location>
        <topology evidence="1">Single-pass type I membrane protein</topology>
    </subcellularLocation>
</comment>
<dbReference type="AlphaFoldDB" id="A0A8C9R8B7"/>
<dbReference type="OrthoDB" id="6155811at2759"/>
<dbReference type="InterPro" id="IPR000998">
    <property type="entry name" value="MAM_dom"/>
</dbReference>
<feature type="disulfide bond" evidence="22">
    <location>
        <begin position="127"/>
        <end position="153"/>
    </location>
</feature>
<keyword evidence="4" id="KW-0037">Angiogenesis</keyword>
<sequence length="858" mass="95096">ARFADRCGADIKITSANYLTSPGYPVSYLPSQKCTWLLQAPEPYHKILINFNPHFDLEDRGCKYDYVEVWDGMNENGQLVGKYCGKIAPSPIISSGSQLFIKFASDYETHGAGFSIRYEVFKTGPECSRNFTSSSGVITSPGFPEKYPHNLECTFMVFAPEMSEIILEFDKFEIEPDTTPPSGAQCRYDRLEVWDGFPGVGPFIGRYCGQESPGQIVAYTGILSVTLTTDNAIAKEGFSANFTIAKRAAPDVDQGCSVPLGMESGEISTDQIRASSQYNTNWSPGRSRLNYKENGWTPAQDSSKEWIQVDLGFLRMVSAIGLQGAISKETKKGYYVTSYKLDLSSNGEDWIPLKEGPKQKVFVGNSNPTDVVKATLPKPTMTRFIRIRPVTWEQGISVRFEVYGCRVSDYPCFSMLGMVSGAISDAQISVSHGDRGWVPENARLLTSRSGWTLQQHQNFRNEWLQVDLGQEKQVTGLIIQGGKLREHKAFMRKFRVAYSGNGSDWTAVQDEHGGKPKVFEGNLNYDTPELRVVEPLVTRFLRIYPERASPSGMALRLELLGCDLGESPSGAAPRSEVHISFTLTKHLLSRLHAGWGRRWCDDFLFFACNFGWADMPSFCAWTPERDGNTQWLIRSSGTQTMDSGPILDHTGKRQAGLGEGGGRLVSPPLAGHDEELCVSFWYHMVGPHIGALQVAQRRRTAEGEEEDVPLWIVRGHQGGHWKEGRVQVPASSKPYQMVIEGEVESQSPGHIAVDDVKILGDVDECKAAMDLTDYSDTDLDEPGTMLRTLDPILITIIVMSALGVFLGAICGVVLYCACSHGGMSDRNLSALENYNFELVDGVKLKKDKLNTQNSYSEA</sequence>
<dbReference type="InterPro" id="IPR035914">
    <property type="entry name" value="Sperma_CUB_dom_sf"/>
</dbReference>
<dbReference type="GO" id="GO:0030424">
    <property type="term" value="C:axon"/>
    <property type="evidence" value="ECO:0007669"/>
    <property type="project" value="TreeGrafter"/>
</dbReference>
<dbReference type="SMART" id="SM00042">
    <property type="entry name" value="CUB"/>
    <property type="match status" value="2"/>
</dbReference>
<keyword evidence="29" id="KW-1185">Reference proteome</keyword>
<keyword evidence="10 20" id="KW-0221">Differentiation</keyword>
<feature type="domain" description="CUB" evidence="25">
    <location>
        <begin position="7"/>
        <end position="121"/>
    </location>
</feature>
<dbReference type="GO" id="GO:0051491">
    <property type="term" value="P:positive regulation of filopodium assembly"/>
    <property type="evidence" value="ECO:0007669"/>
    <property type="project" value="TreeGrafter"/>
</dbReference>
<dbReference type="Gene3D" id="2.60.120.290">
    <property type="entry name" value="Spermadhesin, CUB domain"/>
    <property type="match status" value="2"/>
</dbReference>
<evidence type="ECO:0000256" key="18">
    <source>
        <dbReference type="ARBA" id="ARBA00023180"/>
    </source>
</evidence>
<feature type="binding site" evidence="21">
    <location>
        <position position="175"/>
    </location>
    <ligand>
        <name>Ca(2+)</name>
        <dbReference type="ChEBI" id="CHEBI:29108"/>
    </ligand>
</feature>
<feature type="binding site" evidence="21">
    <location>
        <position position="230"/>
    </location>
    <ligand>
        <name>Ca(2+)</name>
        <dbReference type="ChEBI" id="CHEBI:29108"/>
    </ligand>
</feature>
<dbReference type="GO" id="GO:0001570">
    <property type="term" value="P:vasculogenesis"/>
    <property type="evidence" value="ECO:0007669"/>
    <property type="project" value="TreeGrafter"/>
</dbReference>
<dbReference type="GO" id="GO:0005021">
    <property type="term" value="F:vascular endothelial growth factor receptor activity"/>
    <property type="evidence" value="ECO:0007669"/>
    <property type="project" value="InterPro"/>
</dbReference>
<dbReference type="FunFam" id="2.60.120.260:FF:000013">
    <property type="entry name" value="Neuropilin"/>
    <property type="match status" value="1"/>
</dbReference>
<dbReference type="GO" id="GO:0046872">
    <property type="term" value="F:metal ion binding"/>
    <property type="evidence" value="ECO:0007669"/>
    <property type="project" value="UniProtKB-UniRule"/>
</dbReference>
<evidence type="ECO:0000256" key="11">
    <source>
        <dbReference type="ARBA" id="ARBA00022837"/>
    </source>
</evidence>
<keyword evidence="9" id="KW-0677">Repeat</keyword>
<dbReference type="GO" id="GO:0048010">
    <property type="term" value="P:vascular endothelial growth factor receptor signaling pathway"/>
    <property type="evidence" value="ECO:0007669"/>
    <property type="project" value="TreeGrafter"/>
</dbReference>
<dbReference type="Gene3D" id="2.60.120.200">
    <property type="match status" value="1"/>
</dbReference>
<gene>
    <name evidence="28" type="primary">NRP1</name>
</gene>
<evidence type="ECO:0000256" key="6">
    <source>
        <dbReference type="ARBA" id="ARBA00022692"/>
    </source>
</evidence>
<dbReference type="PROSITE" id="PS01180">
    <property type="entry name" value="CUB"/>
    <property type="match status" value="2"/>
</dbReference>
<dbReference type="GO" id="GO:0005886">
    <property type="term" value="C:plasma membrane"/>
    <property type="evidence" value="ECO:0007669"/>
    <property type="project" value="TreeGrafter"/>
</dbReference>
<feature type="binding site" evidence="21">
    <location>
        <position position="189"/>
    </location>
    <ligand>
        <name>Ca(2+)</name>
        <dbReference type="ChEBI" id="CHEBI:29108"/>
    </ligand>
</feature>
<feature type="disulfide bond" evidence="22">
    <location>
        <begin position="186"/>
        <end position="208"/>
    </location>
</feature>
<dbReference type="GO" id="GO:0038085">
    <property type="term" value="F:vascular endothelial growth factor binding"/>
    <property type="evidence" value="ECO:0007669"/>
    <property type="project" value="TreeGrafter"/>
</dbReference>
<dbReference type="GeneTree" id="ENSGT00940000157169"/>
<dbReference type="SMART" id="SM00137">
    <property type="entry name" value="MAM"/>
    <property type="match status" value="1"/>
</dbReference>
<dbReference type="CDD" id="cd06263">
    <property type="entry name" value="MAM"/>
    <property type="match status" value="1"/>
</dbReference>
<dbReference type="SUPFAM" id="SSF49854">
    <property type="entry name" value="Spermadhesin, CUB domain"/>
    <property type="match status" value="2"/>
</dbReference>
<evidence type="ECO:0000313" key="28">
    <source>
        <dbReference type="Ensembl" id="ENSSFOP00015008674.2"/>
    </source>
</evidence>
<dbReference type="InterPro" id="IPR050633">
    <property type="entry name" value="Neuropilin_MCO_CoagFactor"/>
</dbReference>
<dbReference type="PIRSF" id="PIRSF036960">
    <property type="entry name" value="Neuropilin"/>
    <property type="match status" value="1"/>
</dbReference>
<keyword evidence="8" id="KW-0732">Signal</keyword>
<keyword evidence="5" id="KW-0358">Heparin-binding</keyword>
<dbReference type="FunFam" id="2.60.120.290:FF:000003">
    <property type="entry name" value="Neuropilin"/>
    <property type="match status" value="1"/>
</dbReference>
<evidence type="ECO:0000256" key="10">
    <source>
        <dbReference type="ARBA" id="ARBA00022782"/>
    </source>
</evidence>
<evidence type="ECO:0000256" key="12">
    <source>
        <dbReference type="ARBA" id="ARBA00022902"/>
    </source>
</evidence>
<dbReference type="CDD" id="cd00057">
    <property type="entry name" value="FA58C"/>
    <property type="match status" value="2"/>
</dbReference>
<feature type="domain" description="CUB" evidence="25">
    <location>
        <begin position="127"/>
        <end position="245"/>
    </location>
</feature>
<keyword evidence="13" id="KW-0654">Proteoglycan</keyword>
<keyword evidence="17 20" id="KW-0675">Receptor</keyword>
<evidence type="ECO:0000256" key="14">
    <source>
        <dbReference type="ARBA" id="ARBA00022989"/>
    </source>
</evidence>
<feature type="disulfide bond" evidence="22">
    <location>
        <begin position="412"/>
        <end position="562"/>
    </location>
</feature>
<dbReference type="FunFam" id="2.60.120.260:FF:000002">
    <property type="entry name" value="Coagulation factor VIII"/>
    <property type="match status" value="1"/>
</dbReference>
<organism evidence="28 29">
    <name type="scientific">Scleropages formosus</name>
    <name type="common">Asian bonytongue</name>
    <name type="synonym">Osteoglossum formosum</name>
    <dbReference type="NCBI Taxonomy" id="113540"/>
    <lineage>
        <taxon>Eukaryota</taxon>
        <taxon>Metazoa</taxon>
        <taxon>Chordata</taxon>
        <taxon>Craniata</taxon>
        <taxon>Vertebrata</taxon>
        <taxon>Euteleostomi</taxon>
        <taxon>Actinopterygii</taxon>
        <taxon>Neopterygii</taxon>
        <taxon>Teleostei</taxon>
        <taxon>Osteoglossocephala</taxon>
        <taxon>Osteoglossomorpha</taxon>
        <taxon>Osteoglossiformes</taxon>
        <taxon>Osteoglossidae</taxon>
        <taxon>Scleropages</taxon>
    </lineage>
</organism>
<evidence type="ECO:0000256" key="17">
    <source>
        <dbReference type="ARBA" id="ARBA00023170"/>
    </source>
</evidence>
<keyword evidence="18" id="KW-0325">Glycoprotein</keyword>
<comment type="caution">
    <text evidence="23">Lacks conserved residue(s) required for the propagation of feature annotation.</text>
</comment>
<evidence type="ECO:0000256" key="7">
    <source>
        <dbReference type="ARBA" id="ARBA00022723"/>
    </source>
</evidence>
<dbReference type="GO" id="GO:0017154">
    <property type="term" value="F:semaphorin receptor activity"/>
    <property type="evidence" value="ECO:0007669"/>
    <property type="project" value="InterPro"/>
</dbReference>
<feature type="disulfide bond" evidence="22">
    <location>
        <begin position="256"/>
        <end position="405"/>
    </location>
</feature>
<feature type="disulfide bond" evidence="22">
    <location>
        <begin position="62"/>
        <end position="84"/>
    </location>
</feature>
<evidence type="ECO:0000259" key="25">
    <source>
        <dbReference type="PROSITE" id="PS01180"/>
    </source>
</evidence>
<dbReference type="PROSITE" id="PS50022">
    <property type="entry name" value="FA58C_3"/>
    <property type="match status" value="2"/>
</dbReference>